<dbReference type="eggNOG" id="COG0028">
    <property type="taxonomic scope" value="Bacteria"/>
</dbReference>
<dbReference type="InterPro" id="IPR029035">
    <property type="entry name" value="DHS-like_NAD/FAD-binding_dom"/>
</dbReference>
<evidence type="ECO:0000256" key="1">
    <source>
        <dbReference type="ARBA" id="ARBA00004974"/>
    </source>
</evidence>
<feature type="domain" description="Thiamine pyrophosphate enzyme N-terminal TPP-binding" evidence="15">
    <location>
        <begin position="20"/>
        <end position="135"/>
    </location>
</feature>
<sequence>MIAGKPWRYFREAVKTMELTGAQIIAECLLEQRVDTVFGYPGGAVLNIYDALYEYRDRIRHVLTAHEQGAAHAADGYARSTGKAGVVIATSGPGATNLVTGIATAYMDSIPMVAITGNVAVELLGRDSFQEVDITGITMPVTKHNFAVKRVEDLADIIRRAFQIAQSGRPGPVLIDVPKDITASRCQYERQSPLPLSPSPRPEESRLAKAAEMLRQSKRPFLYAGGGVIASGAAPELLRFAETLQAPVCTSLMGLGGFPEDHPLSLGMIGMHGSYAAGMALDHSDLIVVLGARFSDRVAGDREKFGKQAKILQLDVDLAEVDKNVLVDRYLIGDLKETLTALNGLLEPQDHREWLARMEAWKTEAPRRTADPGEAPDHTHIIRCLNSLMGPEDILVTDVGQHQMWAAQDYRFLRPRTFLTSGGLGTMGYGLGASVGAQSARPDRRVVLVTGDGSFHMNLNELVTLASYELPVMVVVMNNQVLGMVRQWQKLFYGRRFSQTDPHRKTDFAALAKAFGIEGRTIAEDGQVEKALKEAFDLKKPVVVDCRISPDDNVLPMIPPGGTVDQMITQMD</sequence>
<evidence type="ECO:0000256" key="12">
    <source>
        <dbReference type="RuleBase" id="RU003591"/>
    </source>
</evidence>
<reference evidence="16 17" key="2">
    <citation type="submission" date="2007-08" db="EMBL/GenBank/DDBJ databases">
        <authorList>
            <person name="Fulton L."/>
            <person name="Clifton S."/>
            <person name="Fulton B."/>
            <person name="Xu J."/>
            <person name="Minx P."/>
            <person name="Pepin K.H."/>
            <person name="Johnson M."/>
            <person name="Thiruvilangam P."/>
            <person name="Bhonagiri V."/>
            <person name="Nash W.E."/>
            <person name="Wang C."/>
            <person name="Mardis E.R."/>
            <person name="Wilson R.K."/>
        </authorList>
    </citation>
    <scope>NUCLEOTIDE SEQUENCE [LARGE SCALE GENOMIC DNA]</scope>
    <source>
        <strain evidence="16 17">DSM 753</strain>
    </source>
</reference>
<evidence type="ECO:0000256" key="9">
    <source>
        <dbReference type="ARBA" id="ARBA00023052"/>
    </source>
</evidence>
<dbReference type="InterPro" id="IPR039368">
    <property type="entry name" value="AHAS_TPP"/>
</dbReference>
<keyword evidence="8 12" id="KW-0460">Magnesium</keyword>
<dbReference type="InterPro" id="IPR045229">
    <property type="entry name" value="TPP_enz"/>
</dbReference>
<keyword evidence="5 12" id="KW-0028">Amino-acid biosynthesis</keyword>
<dbReference type="Pfam" id="PF02776">
    <property type="entry name" value="TPP_enzyme_N"/>
    <property type="match status" value="1"/>
</dbReference>
<evidence type="ECO:0000256" key="5">
    <source>
        <dbReference type="ARBA" id="ARBA00022605"/>
    </source>
</evidence>
<dbReference type="FunFam" id="3.40.50.970:FF:000007">
    <property type="entry name" value="Acetolactate synthase"/>
    <property type="match status" value="1"/>
</dbReference>
<dbReference type="GO" id="GO:0009097">
    <property type="term" value="P:isoleucine biosynthetic process"/>
    <property type="evidence" value="ECO:0007669"/>
    <property type="project" value="UniProtKB-UniPathway"/>
</dbReference>
<dbReference type="GO" id="GO:0003984">
    <property type="term" value="F:acetolactate synthase activity"/>
    <property type="evidence" value="ECO:0007669"/>
    <property type="project" value="UniProtKB-EC"/>
</dbReference>
<dbReference type="Gene3D" id="3.40.50.1220">
    <property type="entry name" value="TPP-binding domain"/>
    <property type="match status" value="1"/>
</dbReference>
<dbReference type="SUPFAM" id="SSF52467">
    <property type="entry name" value="DHS-like NAD/FAD-binding domain"/>
    <property type="match status" value="1"/>
</dbReference>
<dbReference type="GO" id="GO:0050660">
    <property type="term" value="F:flavin adenine dinucleotide binding"/>
    <property type="evidence" value="ECO:0007669"/>
    <property type="project" value="InterPro"/>
</dbReference>
<dbReference type="InterPro" id="IPR011766">
    <property type="entry name" value="TPP_enzyme_TPP-bd"/>
</dbReference>
<evidence type="ECO:0000256" key="8">
    <source>
        <dbReference type="ARBA" id="ARBA00022842"/>
    </source>
</evidence>
<dbReference type="InterPro" id="IPR000399">
    <property type="entry name" value="TPP-bd_CS"/>
</dbReference>
<evidence type="ECO:0000256" key="3">
    <source>
        <dbReference type="ARBA" id="ARBA00007812"/>
    </source>
</evidence>
<dbReference type="InterPro" id="IPR012001">
    <property type="entry name" value="Thiamin_PyroP_enz_TPP-bd_dom"/>
</dbReference>
<comment type="pathway">
    <text evidence="1 12">Amino-acid biosynthesis; L-isoleucine biosynthesis; L-isoleucine from 2-oxobutanoate: step 1/4.</text>
</comment>
<dbReference type="CDD" id="cd02015">
    <property type="entry name" value="TPP_AHAS"/>
    <property type="match status" value="1"/>
</dbReference>
<comment type="pathway">
    <text evidence="2 12">Amino-acid biosynthesis; L-valine biosynthesis; L-valine from pyruvate: step 1/4.</text>
</comment>
<evidence type="ECO:0000256" key="10">
    <source>
        <dbReference type="ARBA" id="ARBA00023304"/>
    </source>
</evidence>
<dbReference type="Pfam" id="PF02775">
    <property type="entry name" value="TPP_enzyme_C"/>
    <property type="match status" value="1"/>
</dbReference>
<dbReference type="GO" id="GO:0009099">
    <property type="term" value="P:L-valine biosynthetic process"/>
    <property type="evidence" value="ECO:0007669"/>
    <property type="project" value="UniProtKB-UniPathway"/>
</dbReference>
<gene>
    <name evidence="16" type="primary">ilvB</name>
    <name evidence="16" type="ORF">CLOLEP_00230</name>
</gene>
<name>A7VNV4_9FIRM</name>
<proteinExistence type="inferred from homology"/>
<dbReference type="PANTHER" id="PTHR18968:SF13">
    <property type="entry name" value="ACETOLACTATE SYNTHASE CATALYTIC SUBUNIT, MITOCHONDRIAL"/>
    <property type="match status" value="1"/>
</dbReference>
<feature type="domain" description="Thiamine pyrophosphate enzyme TPP-binding" evidence="14">
    <location>
        <begin position="398"/>
        <end position="546"/>
    </location>
</feature>
<dbReference type="EMBL" id="ABCB02000009">
    <property type="protein sequence ID" value="EDO63014.1"/>
    <property type="molecule type" value="Genomic_DNA"/>
</dbReference>
<dbReference type="EC" id="2.2.1.6" evidence="4 12"/>
<dbReference type="Pfam" id="PF00205">
    <property type="entry name" value="TPP_enzyme_M"/>
    <property type="match status" value="1"/>
</dbReference>
<comment type="cofactor">
    <cofactor evidence="12">
        <name>thiamine diphosphate</name>
        <dbReference type="ChEBI" id="CHEBI:58937"/>
    </cofactor>
    <text evidence="12">Binds 1 thiamine pyrophosphate per subunit.</text>
</comment>
<evidence type="ECO:0000256" key="6">
    <source>
        <dbReference type="ARBA" id="ARBA00022679"/>
    </source>
</evidence>
<evidence type="ECO:0000256" key="2">
    <source>
        <dbReference type="ARBA" id="ARBA00005025"/>
    </source>
</evidence>
<dbReference type="UniPathway" id="UPA00049">
    <property type="reaction ID" value="UER00059"/>
</dbReference>
<evidence type="ECO:0000256" key="4">
    <source>
        <dbReference type="ARBA" id="ARBA00013145"/>
    </source>
</evidence>
<evidence type="ECO:0000256" key="7">
    <source>
        <dbReference type="ARBA" id="ARBA00022723"/>
    </source>
</evidence>
<dbReference type="AlphaFoldDB" id="A7VNV4"/>
<dbReference type="GO" id="GO:0000287">
    <property type="term" value="F:magnesium ion binding"/>
    <property type="evidence" value="ECO:0007669"/>
    <property type="project" value="UniProtKB-UniRule"/>
</dbReference>
<evidence type="ECO:0000313" key="17">
    <source>
        <dbReference type="Proteomes" id="UP000003490"/>
    </source>
</evidence>
<dbReference type="PANTHER" id="PTHR18968">
    <property type="entry name" value="THIAMINE PYROPHOSPHATE ENZYMES"/>
    <property type="match status" value="1"/>
</dbReference>
<evidence type="ECO:0000259" key="14">
    <source>
        <dbReference type="Pfam" id="PF02775"/>
    </source>
</evidence>
<dbReference type="FunFam" id="3.40.50.1220:FF:000008">
    <property type="entry name" value="Acetolactate synthase"/>
    <property type="match status" value="1"/>
</dbReference>
<feature type="domain" description="Thiamine pyrophosphate enzyme central" evidence="13">
    <location>
        <begin position="207"/>
        <end position="342"/>
    </location>
</feature>
<dbReference type="SUPFAM" id="SSF52518">
    <property type="entry name" value="Thiamin diphosphate-binding fold (THDP-binding)"/>
    <property type="match status" value="2"/>
</dbReference>
<evidence type="ECO:0000256" key="11">
    <source>
        <dbReference type="ARBA" id="ARBA00048670"/>
    </source>
</evidence>
<dbReference type="GO" id="GO:0030976">
    <property type="term" value="F:thiamine pyrophosphate binding"/>
    <property type="evidence" value="ECO:0007669"/>
    <property type="project" value="UniProtKB-UniRule"/>
</dbReference>
<comment type="caution">
    <text evidence="16">The sequence shown here is derived from an EMBL/GenBank/DDBJ whole genome shotgun (WGS) entry which is preliminary data.</text>
</comment>
<dbReference type="InterPro" id="IPR029061">
    <property type="entry name" value="THDP-binding"/>
</dbReference>
<dbReference type="Proteomes" id="UP000003490">
    <property type="component" value="Unassembled WGS sequence"/>
</dbReference>
<evidence type="ECO:0000313" key="16">
    <source>
        <dbReference type="EMBL" id="EDO63014.1"/>
    </source>
</evidence>
<comment type="catalytic activity">
    <reaction evidence="11 12">
        <text>2 pyruvate + H(+) = (2S)-2-acetolactate + CO2</text>
        <dbReference type="Rhea" id="RHEA:25249"/>
        <dbReference type="ChEBI" id="CHEBI:15361"/>
        <dbReference type="ChEBI" id="CHEBI:15378"/>
        <dbReference type="ChEBI" id="CHEBI:16526"/>
        <dbReference type="ChEBI" id="CHEBI:58476"/>
        <dbReference type="EC" id="2.2.1.6"/>
    </reaction>
</comment>
<keyword evidence="6 12" id="KW-0808">Transferase</keyword>
<accession>A7VNV4</accession>
<comment type="similarity">
    <text evidence="3 12">Belongs to the TPP enzyme family.</text>
</comment>
<protein>
    <recommendedName>
        <fullName evidence="4 12">Acetolactate synthase</fullName>
        <ecNumber evidence="4 12">2.2.1.6</ecNumber>
    </recommendedName>
</protein>
<evidence type="ECO:0000259" key="13">
    <source>
        <dbReference type="Pfam" id="PF00205"/>
    </source>
</evidence>
<keyword evidence="7 12" id="KW-0479">Metal-binding</keyword>
<dbReference type="HOGENOM" id="CLU_013748_1_2_9"/>
<evidence type="ECO:0000259" key="15">
    <source>
        <dbReference type="Pfam" id="PF02776"/>
    </source>
</evidence>
<reference evidence="16 17" key="1">
    <citation type="submission" date="2007-08" db="EMBL/GenBank/DDBJ databases">
        <title>Draft genome sequence of Clostridium leptum (DSM 753).</title>
        <authorList>
            <person name="Sudarsanam P."/>
            <person name="Ley R."/>
            <person name="Guruge J."/>
            <person name="Turnbaugh P.J."/>
            <person name="Mahowald M."/>
            <person name="Liep D."/>
            <person name="Gordon J."/>
        </authorList>
    </citation>
    <scope>NUCLEOTIDE SEQUENCE [LARGE SCALE GENOMIC DNA]</scope>
    <source>
        <strain evidence="16 17">DSM 753</strain>
    </source>
</reference>
<dbReference type="Gene3D" id="3.40.50.970">
    <property type="match status" value="2"/>
</dbReference>
<dbReference type="InterPro" id="IPR012000">
    <property type="entry name" value="Thiamin_PyroP_enz_cen_dom"/>
</dbReference>
<dbReference type="GO" id="GO:0005948">
    <property type="term" value="C:acetolactate synthase complex"/>
    <property type="evidence" value="ECO:0007669"/>
    <property type="project" value="TreeGrafter"/>
</dbReference>
<keyword evidence="10 12" id="KW-0100">Branched-chain amino acid biosynthesis</keyword>
<dbReference type="PROSITE" id="PS00187">
    <property type="entry name" value="TPP_ENZYMES"/>
    <property type="match status" value="1"/>
</dbReference>
<dbReference type="NCBIfam" id="TIGR00118">
    <property type="entry name" value="acolac_lg"/>
    <property type="match status" value="1"/>
</dbReference>
<dbReference type="UniPathway" id="UPA00047">
    <property type="reaction ID" value="UER00055"/>
</dbReference>
<keyword evidence="9 12" id="KW-0786">Thiamine pyrophosphate</keyword>
<organism evidence="16 17">
    <name type="scientific">[Clostridium] leptum DSM 753</name>
    <dbReference type="NCBI Taxonomy" id="428125"/>
    <lineage>
        <taxon>Bacteria</taxon>
        <taxon>Bacillati</taxon>
        <taxon>Bacillota</taxon>
        <taxon>Clostridia</taxon>
        <taxon>Eubacteriales</taxon>
        <taxon>Oscillospiraceae</taxon>
        <taxon>Oscillospiraceae incertae sedis</taxon>
    </lineage>
</organism>
<comment type="cofactor">
    <cofactor evidence="12">
        <name>Mg(2+)</name>
        <dbReference type="ChEBI" id="CHEBI:18420"/>
    </cofactor>
    <text evidence="12">Binds 1 Mg(2+) ion per subunit.</text>
</comment>
<dbReference type="InterPro" id="IPR012846">
    <property type="entry name" value="Acetolactate_synth_lsu"/>
</dbReference>
<dbReference type="CDD" id="cd07035">
    <property type="entry name" value="TPP_PYR_POX_like"/>
    <property type="match status" value="1"/>
</dbReference>